<dbReference type="InterPro" id="IPR025528">
    <property type="entry name" value="BrnA_antitoxin"/>
</dbReference>
<organism evidence="1 2">
    <name type="scientific">Rhodanobacter ginsenosidimutans</name>
    <dbReference type="NCBI Taxonomy" id="490571"/>
    <lineage>
        <taxon>Bacteria</taxon>
        <taxon>Pseudomonadati</taxon>
        <taxon>Pseudomonadota</taxon>
        <taxon>Gammaproteobacteria</taxon>
        <taxon>Lysobacterales</taxon>
        <taxon>Rhodanobacteraceae</taxon>
        <taxon>Rhodanobacter</taxon>
    </lineage>
</organism>
<keyword evidence="2" id="KW-1185">Reference proteome</keyword>
<comment type="caution">
    <text evidence="1">The sequence shown here is derived from an EMBL/GenBank/DDBJ whole genome shotgun (WGS) entry which is preliminary data.</text>
</comment>
<dbReference type="EMBL" id="JBHSMM010000001">
    <property type="protein sequence ID" value="MFC5439946.1"/>
    <property type="molecule type" value="Genomic_DNA"/>
</dbReference>
<evidence type="ECO:0000313" key="2">
    <source>
        <dbReference type="Proteomes" id="UP001596018"/>
    </source>
</evidence>
<name>A0ABW0JW86_9GAMM</name>
<sequence length="98" mass="11108">MKYKIDPKHPKPLATAQRKRMQAVADMPDEAIDYSDIPALSPAFWAAHRPARAEPKAQVTLRIDRDVLDYFKDGGAGYQTRINDVLRSFVAAHTSDRR</sequence>
<gene>
    <name evidence="1" type="ORF">ACFPK0_07975</name>
</gene>
<proteinExistence type="predicted"/>
<reference evidence="2" key="1">
    <citation type="journal article" date="2019" name="Int. J. Syst. Evol. Microbiol.">
        <title>The Global Catalogue of Microorganisms (GCM) 10K type strain sequencing project: providing services to taxonomists for standard genome sequencing and annotation.</title>
        <authorList>
            <consortium name="The Broad Institute Genomics Platform"/>
            <consortium name="The Broad Institute Genome Sequencing Center for Infectious Disease"/>
            <person name="Wu L."/>
            <person name="Ma J."/>
        </authorList>
    </citation>
    <scope>NUCLEOTIDE SEQUENCE [LARGE SCALE GENOMIC DNA]</scope>
    <source>
        <strain evidence="2">KACC 12822</strain>
    </source>
</reference>
<dbReference type="Pfam" id="PF14384">
    <property type="entry name" value="BrnA_antitoxin"/>
    <property type="match status" value="1"/>
</dbReference>
<evidence type="ECO:0000313" key="1">
    <source>
        <dbReference type="EMBL" id="MFC5439946.1"/>
    </source>
</evidence>
<protein>
    <submittedName>
        <fullName evidence="1">BrnA antitoxin family protein</fullName>
    </submittedName>
</protein>
<accession>A0ABW0JW86</accession>
<dbReference type="Proteomes" id="UP001596018">
    <property type="component" value="Unassembled WGS sequence"/>
</dbReference>
<dbReference type="RefSeq" id="WP_082520116.1">
    <property type="nucleotide sequence ID" value="NZ_JALBWS010000014.1"/>
</dbReference>